<dbReference type="CDD" id="cd14820">
    <property type="entry name" value="TRAX"/>
    <property type="match status" value="1"/>
</dbReference>
<evidence type="ECO:0008006" key="4">
    <source>
        <dbReference type="Google" id="ProtNLM"/>
    </source>
</evidence>
<evidence type="ECO:0000313" key="3">
    <source>
        <dbReference type="Proteomes" id="UP000070373"/>
    </source>
</evidence>
<keyword evidence="1" id="KW-0460">Magnesium</keyword>
<dbReference type="GO" id="GO:0043565">
    <property type="term" value="F:sequence-specific DNA binding"/>
    <property type="evidence" value="ECO:0007669"/>
    <property type="project" value="InterPro"/>
</dbReference>
<dbReference type="InterPro" id="IPR036081">
    <property type="entry name" value="Translin_sf"/>
</dbReference>
<dbReference type="PANTHER" id="PTHR10741">
    <property type="entry name" value="TRANSLIN AND TRANSLIN ASSOCIATED PROTEIN X"/>
    <property type="match status" value="1"/>
</dbReference>
<dbReference type="InterPro" id="IPR002848">
    <property type="entry name" value="Translin_fam"/>
</dbReference>
<proteinExistence type="predicted"/>
<reference evidence="2 3" key="1">
    <citation type="journal article" date="2016" name="Sci. Rep.">
        <title>Metabolic traits of an uncultured archaeal lineage -MSBL1- from brine pools of the Red Sea.</title>
        <authorList>
            <person name="Mwirichia R."/>
            <person name="Alam I."/>
            <person name="Rashid M."/>
            <person name="Vinu M."/>
            <person name="Ba-Alawi W."/>
            <person name="Anthony Kamau A."/>
            <person name="Kamanda Ngugi D."/>
            <person name="Goker M."/>
            <person name="Klenk H.P."/>
            <person name="Bajic V."/>
            <person name="Stingl U."/>
        </authorList>
    </citation>
    <scope>NUCLEOTIDE SEQUENCE [LARGE SCALE GENOMIC DNA]</scope>
    <source>
        <strain evidence="2">SCGC-AAA259E17</strain>
    </source>
</reference>
<evidence type="ECO:0000313" key="2">
    <source>
        <dbReference type="EMBL" id="KXA91233.1"/>
    </source>
</evidence>
<dbReference type="GO" id="GO:0046872">
    <property type="term" value="F:metal ion binding"/>
    <property type="evidence" value="ECO:0007669"/>
    <property type="project" value="UniProtKB-KW"/>
</dbReference>
<dbReference type="AlphaFoldDB" id="A0A133UAM4"/>
<accession>A0A133UAM4</accession>
<feature type="binding site" evidence="1">
    <location>
        <position position="126"/>
    </location>
    <ligand>
        <name>Mg(2+)</name>
        <dbReference type="ChEBI" id="CHEBI:18420"/>
    </ligand>
</feature>
<gene>
    <name evidence="2" type="ORF">AKJ64_04855</name>
</gene>
<sequence length="210" mass="24519">MRDSVIDITKIREYFDRKEKIREELLDISHRSIRKSSRAMTALHRGDEEEVANLLEEVKKDVKKLNEILESEPRFSDHGALIAANREYAEVVLTKTLIEDGDLPRVGDLQVSPQAYVQALAEAIGELRRHFLNLLRKDEVDESREIHEKMERIFETLEQLDYPDSILSGIKHRRDVARKTLEKTREDMTRAIRERGLEEALGETQSRLEE</sequence>
<comment type="caution">
    <text evidence="2">The sequence shown here is derived from an EMBL/GenBank/DDBJ whole genome shotgun (WGS) entry which is preliminary data.</text>
</comment>
<evidence type="ECO:0000256" key="1">
    <source>
        <dbReference type="PIRSR" id="PIRSR602848-1"/>
    </source>
</evidence>
<dbReference type="EMBL" id="LHXN01000118">
    <property type="protein sequence ID" value="KXA91233.1"/>
    <property type="molecule type" value="Genomic_DNA"/>
</dbReference>
<dbReference type="SUPFAM" id="SSF74784">
    <property type="entry name" value="Translin"/>
    <property type="match status" value="1"/>
</dbReference>
<dbReference type="Gene3D" id="1.20.58.2140">
    <property type="match status" value="1"/>
</dbReference>
<protein>
    <recommendedName>
        <fullName evidence="4">Haloacid dehalogenase</fullName>
    </recommendedName>
</protein>
<keyword evidence="3" id="KW-1185">Reference proteome</keyword>
<keyword evidence="1" id="KW-0479">Metal-binding</keyword>
<dbReference type="Proteomes" id="UP000070373">
    <property type="component" value="Unassembled WGS sequence"/>
</dbReference>
<organism evidence="2 3">
    <name type="scientific">candidate division MSBL1 archaeon SCGC-AAA259E17</name>
    <dbReference type="NCBI Taxonomy" id="1698263"/>
    <lineage>
        <taxon>Archaea</taxon>
        <taxon>Methanobacteriati</taxon>
        <taxon>Methanobacteriota</taxon>
        <taxon>candidate division MSBL1</taxon>
    </lineage>
</organism>
<name>A0A133UAM4_9EURY</name>
<feature type="binding site" evidence="1">
    <location>
        <position position="90"/>
    </location>
    <ligand>
        <name>Mg(2+)</name>
        <dbReference type="ChEBI" id="CHEBI:18420"/>
    </ligand>
</feature>